<keyword evidence="9" id="KW-0724">Serotonin biosynthesis</keyword>
<dbReference type="InterPro" id="IPR019774">
    <property type="entry name" value="Aromatic-AA_hydroxylase_C"/>
</dbReference>
<dbReference type="GO" id="GO:0004510">
    <property type="term" value="F:tryptophan 5-monooxygenase activity"/>
    <property type="evidence" value="ECO:0007669"/>
    <property type="project" value="UniProtKB-EC"/>
</dbReference>
<dbReference type="InterPro" id="IPR036329">
    <property type="entry name" value="Aro-AA_hydroxylase_C_sf"/>
</dbReference>
<evidence type="ECO:0000256" key="11">
    <source>
        <dbReference type="ARBA" id="ARBA00048860"/>
    </source>
</evidence>
<dbReference type="UniPathway" id="UPA00846">
    <property type="reaction ID" value="UER00799"/>
</dbReference>
<dbReference type="OrthoDB" id="983542at2759"/>
<dbReference type="GO" id="GO:0005506">
    <property type="term" value="F:iron ion binding"/>
    <property type="evidence" value="ECO:0007669"/>
    <property type="project" value="InterPro"/>
</dbReference>
<keyword evidence="7 12" id="KW-0408">Iron</keyword>
<dbReference type="NCBIfam" id="TIGR01270">
    <property type="entry name" value="Trp_5_monoox"/>
    <property type="match status" value="1"/>
</dbReference>
<dbReference type="InterPro" id="IPR002912">
    <property type="entry name" value="ACT_dom"/>
</dbReference>
<dbReference type="SUPFAM" id="SSF56534">
    <property type="entry name" value="Aromatic aminoacid monoxygenases, catalytic and oligomerization domains"/>
    <property type="match status" value="1"/>
</dbReference>
<evidence type="ECO:0000313" key="17">
    <source>
        <dbReference type="EMBL" id="OBS77935.1"/>
    </source>
</evidence>
<dbReference type="GO" id="GO:0043005">
    <property type="term" value="C:neuron projection"/>
    <property type="evidence" value="ECO:0007669"/>
    <property type="project" value="TreeGrafter"/>
</dbReference>
<dbReference type="PANTHER" id="PTHR11473:SF23">
    <property type="entry name" value="TRYPTOPHAN 5-HYDROXYLASE 1"/>
    <property type="match status" value="1"/>
</dbReference>
<proteinExistence type="inferred from homology"/>
<name>A0A1A6HIZ0_NEOLE</name>
<evidence type="ECO:0000256" key="3">
    <source>
        <dbReference type="ARBA" id="ARBA00009712"/>
    </source>
</evidence>
<reference evidence="17 18" key="1">
    <citation type="submission" date="2016-06" db="EMBL/GenBank/DDBJ databases">
        <title>The Draft Genome Sequence and Annotation of the Desert Woodrat Neotoma lepida.</title>
        <authorList>
            <person name="Campbell M."/>
            <person name="Oakeson K.F."/>
            <person name="Yandell M."/>
            <person name="Halpert J.R."/>
            <person name="Dearing D."/>
        </authorList>
    </citation>
    <scope>NUCLEOTIDE SEQUENCE [LARGE SCALE GENOMIC DNA]</scope>
    <source>
        <strain evidence="17">417</strain>
        <tissue evidence="17">Liver</tissue>
    </source>
</reference>
<keyword evidence="5 12" id="KW-0479">Metal-binding</keyword>
<evidence type="ECO:0000259" key="15">
    <source>
        <dbReference type="PROSITE" id="PS51410"/>
    </source>
</evidence>
<feature type="binding site" evidence="13">
    <location>
        <position position="319"/>
    </location>
    <ligand>
        <name>L-tryptophan</name>
        <dbReference type="ChEBI" id="CHEBI:57912"/>
    </ligand>
</feature>
<dbReference type="FunFam" id="1.10.800.10:FF:000005">
    <property type="entry name" value="Tryptophan 5-hydroxylase 1"/>
    <property type="match status" value="1"/>
</dbReference>
<dbReference type="PIRSF" id="PIRSF000336">
    <property type="entry name" value="TH"/>
    <property type="match status" value="1"/>
</dbReference>
<feature type="binding site" evidence="13">
    <location>
        <position position="349"/>
    </location>
    <ligand>
        <name>L-tryptophan</name>
        <dbReference type="ChEBI" id="CHEBI:57912"/>
    </ligand>
</feature>
<feature type="binding site" evidence="13">
    <location>
        <position position="257"/>
    </location>
    <ligand>
        <name>L-tryptophan</name>
        <dbReference type="ChEBI" id="CHEBI:57912"/>
    </ligand>
</feature>
<feature type="binding site" evidence="12">
    <location>
        <position position="300"/>
    </location>
    <ligand>
        <name>Fe cation</name>
        <dbReference type="ChEBI" id="CHEBI:24875"/>
    </ligand>
</feature>
<evidence type="ECO:0000256" key="10">
    <source>
        <dbReference type="ARBA" id="ARBA00037406"/>
    </source>
</evidence>
<dbReference type="Pfam" id="PF00351">
    <property type="entry name" value="Biopterin_H"/>
    <property type="match status" value="2"/>
</dbReference>
<dbReference type="CDD" id="cd04929">
    <property type="entry name" value="ACT_TPH"/>
    <property type="match status" value="1"/>
</dbReference>
<dbReference type="GO" id="GO:0042427">
    <property type="term" value="P:serotonin biosynthetic process"/>
    <property type="evidence" value="ECO:0007669"/>
    <property type="project" value="UniProtKB-UniPathway"/>
</dbReference>
<dbReference type="GO" id="GO:0009072">
    <property type="term" value="P:aromatic amino acid metabolic process"/>
    <property type="evidence" value="ECO:0007669"/>
    <property type="project" value="InterPro"/>
</dbReference>
<protein>
    <recommendedName>
        <fullName evidence="4">tryptophan 5-monooxygenase</fullName>
        <ecNumber evidence="4">1.14.16.4</ecNumber>
    </recommendedName>
</protein>
<feature type="domain" description="Biopterin-dependent aromatic amino acid hydroxylase family profile" evidence="15">
    <location>
        <begin position="93"/>
        <end position="422"/>
    </location>
</feature>
<dbReference type="PANTHER" id="PTHR11473">
    <property type="entry name" value="AROMATIC AMINO ACID HYDROXYLASE"/>
    <property type="match status" value="1"/>
</dbReference>
<evidence type="ECO:0000256" key="9">
    <source>
        <dbReference type="ARBA" id="ARBA00023094"/>
    </source>
</evidence>
<dbReference type="AlphaFoldDB" id="A0A1A6HIZ0"/>
<dbReference type="InterPro" id="IPR005963">
    <property type="entry name" value="Trp_5_mOase"/>
</dbReference>
<dbReference type="Pfam" id="PF01842">
    <property type="entry name" value="ACT"/>
    <property type="match status" value="1"/>
</dbReference>
<keyword evidence="6" id="KW-0560">Oxidoreductase</keyword>
<feature type="binding site" evidence="13">
    <location>
        <position position="235"/>
    </location>
    <ligand>
        <name>L-tryptophan</name>
        <dbReference type="ChEBI" id="CHEBI:57912"/>
    </ligand>
</feature>
<comment type="similarity">
    <text evidence="3">Belongs to the biopterin-dependent aromatic amino acid hydroxylase family.</text>
</comment>
<evidence type="ECO:0000313" key="18">
    <source>
        <dbReference type="Proteomes" id="UP000092124"/>
    </source>
</evidence>
<evidence type="ECO:0000256" key="4">
    <source>
        <dbReference type="ARBA" id="ARBA00012002"/>
    </source>
</evidence>
<dbReference type="Gene3D" id="1.10.800.10">
    <property type="entry name" value="Aromatic amino acid hydroxylase"/>
    <property type="match status" value="1"/>
</dbReference>
<dbReference type="STRING" id="56216.A0A1A6HIZ0"/>
<evidence type="ECO:0000256" key="6">
    <source>
        <dbReference type="ARBA" id="ARBA00023002"/>
    </source>
</evidence>
<keyword evidence="8" id="KW-0503">Monooxygenase</keyword>
<feature type="non-terminal residue" evidence="17">
    <location>
        <position position="460"/>
    </location>
</feature>
<evidence type="ECO:0000256" key="2">
    <source>
        <dbReference type="ARBA" id="ARBA00004783"/>
    </source>
</evidence>
<evidence type="ECO:0000256" key="14">
    <source>
        <dbReference type="PIRSR" id="PIRSR601273-2"/>
    </source>
</evidence>
<comment type="catalytic activity">
    <reaction evidence="11">
        <text>(6R)-L-erythro-5,6,7,8-tetrahydrobiopterin + L-tryptophan + O2 = 5-hydroxy-L-tryptophan + (4aS,6R)-4a-hydroxy-L-erythro-5,6,7,8-tetrahydrobiopterin</text>
        <dbReference type="Rhea" id="RHEA:16709"/>
        <dbReference type="ChEBI" id="CHEBI:15379"/>
        <dbReference type="ChEBI" id="CHEBI:15642"/>
        <dbReference type="ChEBI" id="CHEBI:57912"/>
        <dbReference type="ChEBI" id="CHEBI:58266"/>
        <dbReference type="ChEBI" id="CHEBI:59560"/>
        <dbReference type="EC" id="1.14.16.4"/>
    </reaction>
</comment>
<dbReference type="SUPFAM" id="SSF55021">
    <property type="entry name" value="ACT-like"/>
    <property type="match status" value="1"/>
</dbReference>
<dbReference type="EMBL" id="LZPO01027674">
    <property type="protein sequence ID" value="OBS77935.1"/>
    <property type="molecule type" value="Genomic_DNA"/>
</dbReference>
<evidence type="ECO:0000256" key="1">
    <source>
        <dbReference type="ARBA" id="ARBA00001954"/>
    </source>
</evidence>
<dbReference type="Proteomes" id="UP000092124">
    <property type="component" value="Unassembled WGS sequence"/>
</dbReference>
<evidence type="ECO:0000259" key="16">
    <source>
        <dbReference type="PROSITE" id="PS51671"/>
    </source>
</evidence>
<feature type="domain" description="ACT" evidence="16">
    <location>
        <begin position="19"/>
        <end position="94"/>
    </location>
</feature>
<dbReference type="InterPro" id="IPR019773">
    <property type="entry name" value="Tyrosine_3-monooxygenase-like"/>
</dbReference>
<dbReference type="CDD" id="cd03346">
    <property type="entry name" value="eu_TrpOH"/>
    <property type="match status" value="1"/>
</dbReference>
<evidence type="ECO:0000256" key="13">
    <source>
        <dbReference type="PIRSR" id="PIRSR601273-1"/>
    </source>
</evidence>
<dbReference type="EC" id="1.14.16.4" evidence="4"/>
<comment type="pathway">
    <text evidence="2">Aromatic compound metabolism; serotonin biosynthesis; serotonin from L-tryptophan: step 1/2.</text>
</comment>
<evidence type="ECO:0000256" key="5">
    <source>
        <dbReference type="ARBA" id="ARBA00022723"/>
    </source>
</evidence>
<sequence length="460" mass="52790">MIEDNKENKDHSSERGRVTLIFSLKNEVGGLIKALKIFQENHVNLLHIESRKSNRRNSEFEIFVDCDINREQLNDIFPLLKSHTTILSVDSPDQLAVKEDIMESVPWFPKKISDLDFCANRVLMYGSELDADHPGFKDNVYRRRRKYFAELAMNYKHGDPIPKIEFTEEEIKTWGTIFRELNKLYPTHACREYLRNLPLLSKYCGYREDNIPQLEDVSNFLKECTGFSIRPVAGYLSPRDFLSGLAFRVFHCTQYVRHSSDPLYTPEPFAQFSQEIGLASLGASEETVQKLATCYFFTVEFGLCKQDGQLRVFGAGLLSSISELKHALSGHAKVKPFDPKVACKQECLITTFQDVYFVSESFEDAKEKMREFTKTVKRPFGVKYNPYTQSVQVLRDAKSITSAVNELRYDLDVISDALTKISSITTHLLKMPQSGEEKTRGCLHEVQQAVTTKECEDSEQ</sequence>
<organism evidence="17 18">
    <name type="scientific">Neotoma lepida</name>
    <name type="common">Desert woodrat</name>
    <dbReference type="NCBI Taxonomy" id="56216"/>
    <lineage>
        <taxon>Eukaryota</taxon>
        <taxon>Metazoa</taxon>
        <taxon>Chordata</taxon>
        <taxon>Craniata</taxon>
        <taxon>Vertebrata</taxon>
        <taxon>Euteleostomi</taxon>
        <taxon>Mammalia</taxon>
        <taxon>Eutheria</taxon>
        <taxon>Euarchontoglires</taxon>
        <taxon>Glires</taxon>
        <taxon>Rodentia</taxon>
        <taxon>Myomorpha</taxon>
        <taxon>Muroidea</taxon>
        <taxon>Cricetidae</taxon>
        <taxon>Neotominae</taxon>
        <taxon>Neotoma</taxon>
    </lineage>
</organism>
<dbReference type="InterPro" id="IPR045865">
    <property type="entry name" value="ACT-like_dom_sf"/>
</dbReference>
<comment type="cofactor">
    <cofactor evidence="1 14">
        <name>Fe(2+)</name>
        <dbReference type="ChEBI" id="CHEBI:29033"/>
    </cofactor>
</comment>
<dbReference type="PROSITE" id="PS51410">
    <property type="entry name" value="BH4_AAA_HYDROXYL_2"/>
    <property type="match status" value="1"/>
</dbReference>
<dbReference type="InterPro" id="IPR001273">
    <property type="entry name" value="ArAA_hydroxylase"/>
</dbReference>
<feature type="binding site" evidence="13">
    <location>
        <position position="265"/>
    </location>
    <ligand>
        <name>L-tryptophan</name>
        <dbReference type="ChEBI" id="CHEBI:57912"/>
    </ligand>
</feature>
<evidence type="ECO:0000256" key="7">
    <source>
        <dbReference type="ARBA" id="ARBA00023004"/>
    </source>
</evidence>
<keyword evidence="18" id="KW-1185">Reference proteome</keyword>
<evidence type="ECO:0000256" key="12">
    <source>
        <dbReference type="PIRSR" id="PIRSR000336-1"/>
    </source>
</evidence>
<accession>A0A1A6HIZ0</accession>
<dbReference type="InterPro" id="IPR041904">
    <property type="entry name" value="TrpOH_cat"/>
</dbReference>
<dbReference type="PRINTS" id="PR00372">
    <property type="entry name" value="FYWHYDRXLASE"/>
</dbReference>
<dbReference type="InterPro" id="IPR036951">
    <property type="entry name" value="ArAA_hydroxylase_sf"/>
</dbReference>
<gene>
    <name evidence="17" type="ORF">A6R68_19678</name>
</gene>
<evidence type="ECO:0000256" key="8">
    <source>
        <dbReference type="ARBA" id="ARBA00023033"/>
    </source>
</evidence>
<comment type="function">
    <text evidence="10">Oxidizes L-tryptophan to 5-hydroxy-l-tryptophan in the rate-determining step of serotonin biosynthesis.</text>
</comment>
<comment type="caution">
    <text evidence="17">The sequence shown here is derived from an EMBL/GenBank/DDBJ whole genome shotgun (WGS) entry which is preliminary data.</text>
</comment>
<dbReference type="PROSITE" id="PS51671">
    <property type="entry name" value="ACT"/>
    <property type="match status" value="1"/>
</dbReference>